<comment type="caution">
    <text evidence="2">The sequence shown here is derived from an EMBL/GenBank/DDBJ whole genome shotgun (WGS) entry which is preliminary data.</text>
</comment>
<reference evidence="2" key="2">
    <citation type="journal article" date="2021" name="PeerJ">
        <title>Extensive microbial diversity within the chicken gut microbiome revealed by metagenomics and culture.</title>
        <authorList>
            <person name="Gilroy R."/>
            <person name="Ravi A."/>
            <person name="Getino M."/>
            <person name="Pursley I."/>
            <person name="Horton D.L."/>
            <person name="Alikhan N.F."/>
            <person name="Baker D."/>
            <person name="Gharbi K."/>
            <person name="Hall N."/>
            <person name="Watson M."/>
            <person name="Adriaenssens E.M."/>
            <person name="Foster-Nyarko E."/>
            <person name="Jarju S."/>
            <person name="Secka A."/>
            <person name="Antonio M."/>
            <person name="Oren A."/>
            <person name="Chaudhuri R.R."/>
            <person name="La Ragione R."/>
            <person name="Hildebrand F."/>
            <person name="Pallen M.J."/>
        </authorList>
    </citation>
    <scope>NUCLEOTIDE SEQUENCE</scope>
    <source>
        <strain evidence="2">CHK191-8634</strain>
    </source>
</reference>
<evidence type="ECO:0000313" key="2">
    <source>
        <dbReference type="EMBL" id="HIU43875.1"/>
    </source>
</evidence>
<dbReference type="AlphaFoldDB" id="A0A9D1IVF9"/>
<feature type="region of interest" description="Disordered" evidence="1">
    <location>
        <begin position="49"/>
        <end position="77"/>
    </location>
</feature>
<dbReference type="EMBL" id="DVMR01000050">
    <property type="protein sequence ID" value="HIU43875.1"/>
    <property type="molecule type" value="Genomic_DNA"/>
</dbReference>
<protein>
    <submittedName>
        <fullName evidence="2">Uncharacterized protein</fullName>
    </submittedName>
</protein>
<organism evidence="2 3">
    <name type="scientific">Candidatus Ventrousia excrementavium</name>
    <dbReference type="NCBI Taxonomy" id="2840961"/>
    <lineage>
        <taxon>Bacteria</taxon>
        <taxon>Bacillati</taxon>
        <taxon>Bacillota</taxon>
        <taxon>Clostridia</taxon>
        <taxon>Eubacteriales</taxon>
        <taxon>Clostridiaceae</taxon>
        <taxon>Clostridiaceae incertae sedis</taxon>
        <taxon>Candidatus Ventrousia</taxon>
    </lineage>
</organism>
<proteinExistence type="predicted"/>
<gene>
    <name evidence="2" type="ORF">IAB67_06225</name>
</gene>
<reference evidence="2" key="1">
    <citation type="submission" date="2020-10" db="EMBL/GenBank/DDBJ databases">
        <authorList>
            <person name="Gilroy R."/>
        </authorList>
    </citation>
    <scope>NUCLEOTIDE SEQUENCE</scope>
    <source>
        <strain evidence="2">CHK191-8634</strain>
    </source>
</reference>
<dbReference type="Proteomes" id="UP000824073">
    <property type="component" value="Unassembled WGS sequence"/>
</dbReference>
<sequence length="77" mass="8310">MLVLSKRNIDLPGPDGASVRLRRGELAVVPDWAADTEYFKALVADGKVVPSGKSDKQTQAAAEKKVRTRRGSATTEE</sequence>
<evidence type="ECO:0000313" key="3">
    <source>
        <dbReference type="Proteomes" id="UP000824073"/>
    </source>
</evidence>
<evidence type="ECO:0000256" key="1">
    <source>
        <dbReference type="SAM" id="MobiDB-lite"/>
    </source>
</evidence>
<accession>A0A9D1IVF9</accession>
<name>A0A9D1IVF9_9CLOT</name>